<dbReference type="GeneID" id="24099062"/>
<feature type="region of interest" description="Disordered" evidence="6">
    <location>
        <begin position="60"/>
        <end position="81"/>
    </location>
</feature>
<dbReference type="Pfam" id="PF06738">
    <property type="entry name" value="ThrE"/>
    <property type="match status" value="1"/>
</dbReference>
<dbReference type="AlphaFoldDB" id="J4IB71"/>
<dbReference type="STRING" id="599839.J4IB71"/>
<evidence type="ECO:0000256" key="7">
    <source>
        <dbReference type="SAM" id="Phobius"/>
    </source>
</evidence>
<dbReference type="PANTHER" id="PTHR31082:SF4">
    <property type="entry name" value="PHEROMONE-REGULATED MEMBRANE PROTEIN 10"/>
    <property type="match status" value="1"/>
</dbReference>
<feature type="domain" description="Threonine/serine exporter-like N-terminal" evidence="8">
    <location>
        <begin position="275"/>
        <end position="516"/>
    </location>
</feature>
<evidence type="ECO:0008006" key="12">
    <source>
        <dbReference type="Google" id="ProtNLM"/>
    </source>
</evidence>
<evidence type="ECO:0000256" key="6">
    <source>
        <dbReference type="SAM" id="MobiDB-lite"/>
    </source>
</evidence>
<keyword evidence="11" id="KW-1185">Reference proteome</keyword>
<evidence type="ECO:0000256" key="1">
    <source>
        <dbReference type="ARBA" id="ARBA00004141"/>
    </source>
</evidence>
<dbReference type="PANTHER" id="PTHR31082">
    <property type="entry name" value="PHEROMONE-REGULATED MEMBRANE PROTEIN 10"/>
    <property type="match status" value="1"/>
</dbReference>
<feature type="transmembrane region" description="Helical" evidence="7">
    <location>
        <begin position="496"/>
        <end position="520"/>
    </location>
</feature>
<keyword evidence="2 7" id="KW-0812">Transmembrane</keyword>
<evidence type="ECO:0000259" key="9">
    <source>
        <dbReference type="Pfam" id="PF12821"/>
    </source>
</evidence>
<dbReference type="InterPro" id="IPR010619">
    <property type="entry name" value="ThrE-like_N"/>
</dbReference>
<evidence type="ECO:0000313" key="11">
    <source>
        <dbReference type="Proteomes" id="UP000006352"/>
    </source>
</evidence>
<dbReference type="RefSeq" id="XP_012183434.1">
    <property type="nucleotide sequence ID" value="XM_012328044.1"/>
</dbReference>
<dbReference type="GO" id="GO:0022857">
    <property type="term" value="F:transmembrane transporter activity"/>
    <property type="evidence" value="ECO:0007669"/>
    <property type="project" value="InterPro"/>
</dbReference>
<evidence type="ECO:0000313" key="10">
    <source>
        <dbReference type="EMBL" id="CCM04151.1"/>
    </source>
</evidence>
<feature type="transmembrane region" description="Helical" evidence="7">
    <location>
        <begin position="583"/>
        <end position="601"/>
    </location>
</feature>
<feature type="transmembrane region" description="Helical" evidence="7">
    <location>
        <begin position="385"/>
        <end position="418"/>
    </location>
</feature>
<comment type="subcellular location">
    <subcellularLocation>
        <location evidence="1">Membrane</location>
        <topology evidence="1">Multi-pass membrane protein</topology>
    </subcellularLocation>
</comment>
<gene>
    <name evidence="10" type="ORF">FIBRA_06313</name>
</gene>
<reference evidence="10 11" key="1">
    <citation type="journal article" date="2012" name="Appl. Environ. Microbiol.">
        <title>Short-read sequencing for genomic analysis of the brown rot fungus Fibroporia radiculosa.</title>
        <authorList>
            <person name="Tang J.D."/>
            <person name="Perkins A.D."/>
            <person name="Sonstegard T.S."/>
            <person name="Schroeder S.G."/>
            <person name="Burgess S.C."/>
            <person name="Diehl S.V."/>
        </authorList>
    </citation>
    <scope>NUCLEOTIDE SEQUENCE [LARGE SCALE GENOMIC DNA]</scope>
    <source>
        <strain evidence="10 11">TFFH 294</strain>
    </source>
</reference>
<feature type="transmembrane region" description="Helical" evidence="7">
    <location>
        <begin position="430"/>
        <end position="450"/>
    </location>
</feature>
<organism evidence="10 11">
    <name type="scientific">Fibroporia radiculosa</name>
    <dbReference type="NCBI Taxonomy" id="599839"/>
    <lineage>
        <taxon>Eukaryota</taxon>
        <taxon>Fungi</taxon>
        <taxon>Dikarya</taxon>
        <taxon>Basidiomycota</taxon>
        <taxon>Agaricomycotina</taxon>
        <taxon>Agaricomycetes</taxon>
        <taxon>Polyporales</taxon>
        <taxon>Fibroporiaceae</taxon>
        <taxon>Fibroporia</taxon>
    </lineage>
</organism>
<keyword evidence="4 7" id="KW-0472">Membrane</keyword>
<dbReference type="FunCoup" id="J4IB71">
    <property type="interactions" value="4"/>
</dbReference>
<accession>J4IB71</accession>
<sequence length="730" mass="80203">MSWAGFSHSQPSSEKEPPPLYTVRLVEAGSSALPFEYDGELKLPLLHTFWDSPLPRALHNSSSPAENYPESPYGRTSHAHRSATTDYHEVSYSQLCPDLARSSEASDVTVCDQNSDLLTPRVDVSRYSSSSRRHPCEILPPENAYHGQSQPAFFRSRRWVRFNQRKIRTKHTDMHESKSVINIFADRPYSNSLSEVPRQRRFLHTLTSSKEISSLAMPFLSRVDPLLVGARKTAMLVQGKQGRMRSMSYRERKKYMEHARIEINVTSLANRQMFLVVLTKALVRFCAPSHRLEAQLLIASQILEVECRLLQLPTTMVLCFGEDGAPAAEVHIVVRSGQLSLDSLHRVHQLYREVVHDKISAEEGVHQLNLLLDAEPVYGLRVRGVIAYAIAALICPLAFGGSFVDLWVAGSGGLILFGMQALISGRSHAIYANVVDTCVTILVSFVARALSSIRSQMFCYSAISTAAIVTILPGFLVLCSALELGTKNLICGSVNLVYALIVTLFIAFGLQIGSDLYLLLDPHATNGLNTLAAREANIITFVGNTQAGLTGTPAFMNTIPVTLDHIVNGCFRSPTFPWYLQPFPWWTQFLLVPAYALACALANMQPFLSVDMLAMVLIASVGYVTNKVANHFILGHSDIVSAIGAFSIGILGNIYSRRFRGTAFTVMVPGVLFLVPSGLSQNGGLNTSGTGIETGYEMVAVVVGIVVGLFVSQAFVYLFGNRKNAASFSF</sequence>
<feature type="transmembrane region" description="Helical" evidence="7">
    <location>
        <begin position="632"/>
        <end position="655"/>
    </location>
</feature>
<proteinExistence type="inferred from homology"/>
<comment type="similarity">
    <text evidence="5">Belongs to the ThrE exporter (TC 2.A.79) family.</text>
</comment>
<dbReference type="HOGENOM" id="CLU_007078_4_0_1"/>
<feature type="transmembrane region" description="Helical" evidence="7">
    <location>
        <begin position="608"/>
        <end position="626"/>
    </location>
</feature>
<evidence type="ECO:0000256" key="5">
    <source>
        <dbReference type="ARBA" id="ARBA00034125"/>
    </source>
</evidence>
<dbReference type="InterPro" id="IPR024528">
    <property type="entry name" value="ThrE_2"/>
</dbReference>
<dbReference type="Pfam" id="PF12821">
    <property type="entry name" value="ThrE_2"/>
    <property type="match status" value="1"/>
</dbReference>
<dbReference type="OrthoDB" id="413008at2759"/>
<feature type="transmembrane region" description="Helical" evidence="7">
    <location>
        <begin position="462"/>
        <end position="484"/>
    </location>
</feature>
<dbReference type="GO" id="GO:0016020">
    <property type="term" value="C:membrane"/>
    <property type="evidence" value="ECO:0007669"/>
    <property type="project" value="UniProtKB-SubCell"/>
</dbReference>
<protein>
    <recommendedName>
        <fullName evidence="12">Threonine/serine exporter-like N-terminal domain-containing protein</fullName>
    </recommendedName>
</protein>
<feature type="transmembrane region" description="Helical" evidence="7">
    <location>
        <begin position="699"/>
        <end position="720"/>
    </location>
</feature>
<dbReference type="EMBL" id="HE797143">
    <property type="protein sequence ID" value="CCM04151.1"/>
    <property type="molecule type" value="Genomic_DNA"/>
</dbReference>
<evidence type="ECO:0000256" key="2">
    <source>
        <dbReference type="ARBA" id="ARBA00022692"/>
    </source>
</evidence>
<name>J4IB71_9APHY</name>
<feature type="domain" description="Threonine/Serine exporter ThrE" evidence="9">
    <location>
        <begin position="611"/>
        <end position="713"/>
    </location>
</feature>
<evidence type="ECO:0000259" key="8">
    <source>
        <dbReference type="Pfam" id="PF06738"/>
    </source>
</evidence>
<dbReference type="InParanoid" id="J4IB71"/>
<feature type="transmembrane region" description="Helical" evidence="7">
    <location>
        <begin position="662"/>
        <end position="679"/>
    </location>
</feature>
<evidence type="ECO:0000256" key="4">
    <source>
        <dbReference type="ARBA" id="ARBA00023136"/>
    </source>
</evidence>
<evidence type="ECO:0000256" key="3">
    <source>
        <dbReference type="ARBA" id="ARBA00022989"/>
    </source>
</evidence>
<dbReference type="Proteomes" id="UP000006352">
    <property type="component" value="Unassembled WGS sequence"/>
</dbReference>
<keyword evidence="3 7" id="KW-1133">Transmembrane helix</keyword>
<dbReference type="InterPro" id="IPR051361">
    <property type="entry name" value="ThrE/Ser_Exporter"/>
</dbReference>